<sequence length="246" mass="28196">MPRTIALAHSLDDSRLPKETPMTTPAVAHHPHYLSAETQTTAYGTRINYRFRAFTGLEPEPKHLPYNPDMPRDEWRALADEYDVAYKLWNIARYRRELKPLLTAAETAWQEYTRAHKAMDATFHAFRDLPDSRWRAQTLQLVDAHTNARTAAKAFDAAAQKIADLTDTYRSRVSYDDLPYSEDVAKENGIDARAWHVSDSSDYRPSPYSFNPHTPLVGRLEEEIDRQRAQIKEVATLAGDPADNIR</sequence>
<dbReference type="Proteomes" id="UP000636661">
    <property type="component" value="Unassembled WGS sequence"/>
</dbReference>
<comment type="caution">
    <text evidence="2">The sequence shown here is derived from an EMBL/GenBank/DDBJ whole genome shotgun (WGS) entry which is preliminary data.</text>
</comment>
<reference evidence="2" key="2">
    <citation type="submission" date="2020-09" db="EMBL/GenBank/DDBJ databases">
        <authorList>
            <person name="Sun Q."/>
            <person name="Ohkuma M."/>
        </authorList>
    </citation>
    <scope>NUCLEOTIDE SEQUENCE</scope>
    <source>
        <strain evidence="2">JCM 4391</strain>
    </source>
</reference>
<name>A0A918I359_9ACTN</name>
<evidence type="ECO:0000256" key="1">
    <source>
        <dbReference type="SAM" id="MobiDB-lite"/>
    </source>
</evidence>
<evidence type="ECO:0000313" key="3">
    <source>
        <dbReference type="Proteomes" id="UP000636661"/>
    </source>
</evidence>
<dbReference type="RefSeq" id="WP_189554350.1">
    <property type="nucleotide sequence ID" value="NZ_BMTP01000020.1"/>
</dbReference>
<proteinExistence type="predicted"/>
<accession>A0A918I359</accession>
<dbReference type="AlphaFoldDB" id="A0A918I359"/>
<feature type="region of interest" description="Disordered" evidence="1">
    <location>
        <begin position="10"/>
        <end position="33"/>
    </location>
</feature>
<evidence type="ECO:0000313" key="2">
    <source>
        <dbReference type="EMBL" id="GGU62602.1"/>
    </source>
</evidence>
<dbReference type="EMBL" id="BMTP01000020">
    <property type="protein sequence ID" value="GGU62602.1"/>
    <property type="molecule type" value="Genomic_DNA"/>
</dbReference>
<keyword evidence="3" id="KW-1185">Reference proteome</keyword>
<reference evidence="2" key="1">
    <citation type="journal article" date="2014" name="Int. J. Syst. Evol. Microbiol.">
        <title>Complete genome sequence of Corynebacterium casei LMG S-19264T (=DSM 44701T), isolated from a smear-ripened cheese.</title>
        <authorList>
            <consortium name="US DOE Joint Genome Institute (JGI-PGF)"/>
            <person name="Walter F."/>
            <person name="Albersmeier A."/>
            <person name="Kalinowski J."/>
            <person name="Ruckert C."/>
        </authorList>
    </citation>
    <scope>NUCLEOTIDE SEQUENCE</scope>
    <source>
        <strain evidence="2">JCM 4391</strain>
    </source>
</reference>
<gene>
    <name evidence="2" type="ORF">GCM10010274_59250</name>
</gene>
<organism evidence="2 3">
    <name type="scientific">Streptomyces lavendofoliae</name>
    <dbReference type="NCBI Taxonomy" id="67314"/>
    <lineage>
        <taxon>Bacteria</taxon>
        <taxon>Bacillati</taxon>
        <taxon>Actinomycetota</taxon>
        <taxon>Actinomycetes</taxon>
        <taxon>Kitasatosporales</taxon>
        <taxon>Streptomycetaceae</taxon>
        <taxon>Streptomyces</taxon>
    </lineage>
</organism>
<protein>
    <submittedName>
        <fullName evidence="2">Uncharacterized protein</fullName>
    </submittedName>
</protein>